<feature type="domain" description="Helicase C-terminal" evidence="10">
    <location>
        <begin position="233"/>
        <end position="377"/>
    </location>
</feature>
<evidence type="ECO:0000259" key="10">
    <source>
        <dbReference type="PROSITE" id="PS51194"/>
    </source>
</evidence>
<dbReference type="PANTHER" id="PTHR47959">
    <property type="entry name" value="ATP-DEPENDENT RNA HELICASE RHLE-RELATED"/>
    <property type="match status" value="1"/>
</dbReference>
<feature type="domain" description="Helicase ATP-binding" evidence="9">
    <location>
        <begin position="32"/>
        <end position="206"/>
    </location>
</feature>
<sequence length="458" mass="50256">MSFEALGLRDELTLAVATQGYSVATDIQREAIPLVLAQHDLLAIAQTGTGKTAAFTLPLLQRLGAKKSATVQGVRGLIVTPTRELAAQVANSVEIFSTQLNIRSCAVFGGVRIEPQLAQLQEGVDVLIATPGRLLDLYEQRAVHFENLEVFVLDEADRMLDLGFIEDVKRIHSLLPVKRQTLMFSATFSKEIKHFAREMLNAPKTIEVTAVNSTVDLVAQTFHPIEQTRKSAALIQLIQQHRWSQTLVFIRTKRTADALVTVLENAGIAAASIHANRTQHARTQALNAFKIGEVKVLVATDIAARGIDISQLPCVINYDLPYVPENYVHRIGRTGRAGNTGTAISFFSPDETSQLQSLERFLDQHFEVTTLVGFAPKSQVTKSGVATKANTRTNTAEKSTSRNTVNTKRKKGKASAVKLNVYDEDDELYGNFEADTQTSSSRKQHKGGAGGAKRNRRK</sequence>
<dbReference type="RefSeq" id="WP_342881102.1">
    <property type="nucleotide sequence ID" value="NZ_JBBMQS010000002.1"/>
</dbReference>
<dbReference type="InterPro" id="IPR001650">
    <property type="entry name" value="Helicase_C-like"/>
</dbReference>
<keyword evidence="3 7" id="KW-0347">Helicase</keyword>
<keyword evidence="1 7" id="KW-0547">Nucleotide-binding</keyword>
<dbReference type="CDD" id="cd18787">
    <property type="entry name" value="SF2_C_DEAD"/>
    <property type="match status" value="1"/>
</dbReference>
<evidence type="ECO:0000256" key="6">
    <source>
        <dbReference type="PROSITE-ProRule" id="PRU00552"/>
    </source>
</evidence>
<comment type="caution">
    <text evidence="12">The sequence shown here is derived from an EMBL/GenBank/DDBJ whole genome shotgun (WGS) entry which is preliminary data.</text>
</comment>
<keyword evidence="2 7" id="KW-0378">Hydrolase</keyword>
<protein>
    <submittedName>
        <fullName evidence="12">DEAD/DEAH box helicase</fullName>
    </submittedName>
</protein>
<dbReference type="PROSITE" id="PS51192">
    <property type="entry name" value="HELICASE_ATP_BIND_1"/>
    <property type="match status" value="1"/>
</dbReference>
<evidence type="ECO:0000256" key="8">
    <source>
        <dbReference type="SAM" id="MobiDB-lite"/>
    </source>
</evidence>
<organism evidence="12 13">
    <name type="scientific">Paraglaciecola mesophila</name>
    <dbReference type="NCBI Taxonomy" id="197222"/>
    <lineage>
        <taxon>Bacteria</taxon>
        <taxon>Pseudomonadati</taxon>
        <taxon>Pseudomonadota</taxon>
        <taxon>Gammaproteobacteria</taxon>
        <taxon>Alteromonadales</taxon>
        <taxon>Alteromonadaceae</taxon>
        <taxon>Paraglaciecola</taxon>
    </lineage>
</organism>
<dbReference type="PROSITE" id="PS51195">
    <property type="entry name" value="Q_MOTIF"/>
    <property type="match status" value="1"/>
</dbReference>
<feature type="region of interest" description="Disordered" evidence="8">
    <location>
        <begin position="388"/>
        <end position="415"/>
    </location>
</feature>
<evidence type="ECO:0000259" key="9">
    <source>
        <dbReference type="PROSITE" id="PS51192"/>
    </source>
</evidence>
<dbReference type="Proteomes" id="UP001461163">
    <property type="component" value="Unassembled WGS sequence"/>
</dbReference>
<evidence type="ECO:0000313" key="13">
    <source>
        <dbReference type="Proteomes" id="UP001461163"/>
    </source>
</evidence>
<dbReference type="Gene3D" id="3.40.50.300">
    <property type="entry name" value="P-loop containing nucleotide triphosphate hydrolases"/>
    <property type="match status" value="2"/>
</dbReference>
<accession>A0ABU9SSB7</accession>
<evidence type="ECO:0000259" key="11">
    <source>
        <dbReference type="PROSITE" id="PS51195"/>
    </source>
</evidence>
<dbReference type="Pfam" id="PF00270">
    <property type="entry name" value="DEAD"/>
    <property type="match status" value="1"/>
</dbReference>
<dbReference type="PROSITE" id="PS00039">
    <property type="entry name" value="DEAD_ATP_HELICASE"/>
    <property type="match status" value="1"/>
</dbReference>
<dbReference type="PANTHER" id="PTHR47959:SF13">
    <property type="entry name" value="ATP-DEPENDENT RNA HELICASE RHLE"/>
    <property type="match status" value="1"/>
</dbReference>
<comment type="similarity">
    <text evidence="5 7">Belongs to the DEAD box helicase family.</text>
</comment>
<gene>
    <name evidence="12" type="ORF">WNY77_05220</name>
</gene>
<evidence type="ECO:0000256" key="1">
    <source>
        <dbReference type="ARBA" id="ARBA00022741"/>
    </source>
</evidence>
<dbReference type="InterPro" id="IPR044742">
    <property type="entry name" value="DEAD/DEAH_RhlB"/>
</dbReference>
<dbReference type="GO" id="GO:0004386">
    <property type="term" value="F:helicase activity"/>
    <property type="evidence" value="ECO:0007669"/>
    <property type="project" value="UniProtKB-KW"/>
</dbReference>
<dbReference type="InterPro" id="IPR014001">
    <property type="entry name" value="Helicase_ATP-bd"/>
</dbReference>
<dbReference type="InterPro" id="IPR050079">
    <property type="entry name" value="DEAD_box_RNA_helicase"/>
</dbReference>
<dbReference type="EMBL" id="JBBMQS010000002">
    <property type="protein sequence ID" value="MEM5496787.1"/>
    <property type="molecule type" value="Genomic_DNA"/>
</dbReference>
<dbReference type="CDD" id="cd00268">
    <property type="entry name" value="DEADc"/>
    <property type="match status" value="1"/>
</dbReference>
<evidence type="ECO:0000256" key="2">
    <source>
        <dbReference type="ARBA" id="ARBA00022801"/>
    </source>
</evidence>
<evidence type="ECO:0000256" key="4">
    <source>
        <dbReference type="ARBA" id="ARBA00022840"/>
    </source>
</evidence>
<reference evidence="12 13" key="1">
    <citation type="submission" date="2024-03" db="EMBL/GenBank/DDBJ databases">
        <title>Community enrichment and isolation of bacterial strains for fucoidan degradation.</title>
        <authorList>
            <person name="Sichert A."/>
        </authorList>
    </citation>
    <scope>NUCLEOTIDE SEQUENCE [LARGE SCALE GENOMIC DNA]</scope>
    <source>
        <strain evidence="12 13">AS12</strain>
    </source>
</reference>
<evidence type="ECO:0000256" key="3">
    <source>
        <dbReference type="ARBA" id="ARBA00022806"/>
    </source>
</evidence>
<dbReference type="SMART" id="SM00487">
    <property type="entry name" value="DEXDc"/>
    <property type="match status" value="1"/>
</dbReference>
<dbReference type="InterPro" id="IPR000629">
    <property type="entry name" value="RNA-helicase_DEAD-box_CS"/>
</dbReference>
<feature type="region of interest" description="Disordered" evidence="8">
    <location>
        <begin position="433"/>
        <end position="458"/>
    </location>
</feature>
<proteinExistence type="inferred from homology"/>
<dbReference type="PROSITE" id="PS51194">
    <property type="entry name" value="HELICASE_CTER"/>
    <property type="match status" value="1"/>
</dbReference>
<feature type="compositionally biased region" description="Polar residues" evidence="8">
    <location>
        <begin position="388"/>
        <end position="406"/>
    </location>
</feature>
<name>A0ABU9SSB7_9ALTE</name>
<dbReference type="Pfam" id="PF00271">
    <property type="entry name" value="Helicase_C"/>
    <property type="match status" value="1"/>
</dbReference>
<evidence type="ECO:0000256" key="7">
    <source>
        <dbReference type="RuleBase" id="RU000492"/>
    </source>
</evidence>
<dbReference type="InterPro" id="IPR011545">
    <property type="entry name" value="DEAD/DEAH_box_helicase_dom"/>
</dbReference>
<feature type="domain" description="DEAD-box RNA helicase Q" evidence="11">
    <location>
        <begin position="1"/>
        <end position="29"/>
    </location>
</feature>
<evidence type="ECO:0000256" key="5">
    <source>
        <dbReference type="ARBA" id="ARBA00038437"/>
    </source>
</evidence>
<dbReference type="InterPro" id="IPR014014">
    <property type="entry name" value="RNA_helicase_DEAD_Q_motif"/>
</dbReference>
<feature type="short sequence motif" description="Q motif" evidence="6">
    <location>
        <begin position="1"/>
        <end position="29"/>
    </location>
</feature>
<dbReference type="InterPro" id="IPR027417">
    <property type="entry name" value="P-loop_NTPase"/>
</dbReference>
<keyword evidence="4 7" id="KW-0067">ATP-binding</keyword>
<dbReference type="SUPFAM" id="SSF52540">
    <property type="entry name" value="P-loop containing nucleoside triphosphate hydrolases"/>
    <property type="match status" value="1"/>
</dbReference>
<dbReference type="SMART" id="SM00490">
    <property type="entry name" value="HELICc"/>
    <property type="match status" value="1"/>
</dbReference>
<keyword evidence="13" id="KW-1185">Reference proteome</keyword>
<evidence type="ECO:0000313" key="12">
    <source>
        <dbReference type="EMBL" id="MEM5496787.1"/>
    </source>
</evidence>